<dbReference type="Proteomes" id="UP000524535">
    <property type="component" value="Unassembled WGS sequence"/>
</dbReference>
<proteinExistence type="predicted"/>
<comment type="caution">
    <text evidence="2">The sequence shown here is derived from an EMBL/GenBank/DDBJ whole genome shotgun (WGS) entry which is preliminary data.</text>
</comment>
<dbReference type="EMBL" id="JACIGW010000005">
    <property type="protein sequence ID" value="MBB4350323.1"/>
    <property type="molecule type" value="Genomic_DNA"/>
</dbReference>
<reference evidence="4 5" key="1">
    <citation type="submission" date="2020-08" db="EMBL/GenBank/DDBJ databases">
        <title>Genomic Encyclopedia of Type Strains, Phase IV (KMG-V): Genome sequencing to study the core and pangenomes of soil and plant-associated prokaryotes.</title>
        <authorList>
            <person name="Whitman W."/>
        </authorList>
    </citation>
    <scope>NUCLEOTIDE SEQUENCE [LARGE SCALE GENOMIC DNA]</scope>
    <source>
        <strain evidence="2 5">SEMIA 444</strain>
        <strain evidence="1 4">SEMIA 448</strain>
        <strain evidence="3 6">SEMIA 452</strain>
    </source>
</reference>
<keyword evidence="5" id="KW-1185">Reference proteome</keyword>
<organism evidence="2 5">
    <name type="scientific">Aliirhizobium cellulosilyticum</name>
    <dbReference type="NCBI Taxonomy" id="393664"/>
    <lineage>
        <taxon>Bacteria</taxon>
        <taxon>Pseudomonadati</taxon>
        <taxon>Pseudomonadota</taxon>
        <taxon>Alphaproteobacteria</taxon>
        <taxon>Hyphomicrobiales</taxon>
        <taxon>Rhizobiaceae</taxon>
        <taxon>Aliirhizobium</taxon>
    </lineage>
</organism>
<evidence type="ECO:0000313" key="2">
    <source>
        <dbReference type="EMBL" id="MBB4413645.1"/>
    </source>
</evidence>
<accession>A0A7W6TJK6</accession>
<evidence type="ECO:0000313" key="3">
    <source>
        <dbReference type="EMBL" id="MBB4448279.1"/>
    </source>
</evidence>
<dbReference type="Proteomes" id="UP000576087">
    <property type="component" value="Unassembled WGS sequence"/>
</dbReference>
<dbReference type="AlphaFoldDB" id="A0A7W6TJK6"/>
<evidence type="ECO:0000313" key="1">
    <source>
        <dbReference type="EMBL" id="MBB4350323.1"/>
    </source>
</evidence>
<evidence type="ECO:0000313" key="6">
    <source>
        <dbReference type="Proteomes" id="UP000576087"/>
    </source>
</evidence>
<dbReference type="EMBL" id="JACIHM010000006">
    <property type="protein sequence ID" value="MBB4448279.1"/>
    <property type="molecule type" value="Genomic_DNA"/>
</dbReference>
<protein>
    <submittedName>
        <fullName evidence="2">Succinate dehydrogenase hydrophobic anchor subunit</fullName>
    </submittedName>
</protein>
<dbReference type="EMBL" id="JACIGY010000006">
    <property type="protein sequence ID" value="MBB4413645.1"/>
    <property type="molecule type" value="Genomic_DNA"/>
</dbReference>
<name>A0A7W6TJK6_9HYPH</name>
<dbReference type="Proteomes" id="UP000520770">
    <property type="component" value="Unassembled WGS sequence"/>
</dbReference>
<evidence type="ECO:0000313" key="4">
    <source>
        <dbReference type="Proteomes" id="UP000520770"/>
    </source>
</evidence>
<gene>
    <name evidence="2" type="ORF">GGE31_004173</name>
    <name evidence="1" type="ORF">GGE33_004088</name>
    <name evidence="3" type="ORF">GGE35_004116</name>
</gene>
<evidence type="ECO:0000313" key="5">
    <source>
        <dbReference type="Proteomes" id="UP000524535"/>
    </source>
</evidence>
<sequence length="53" mass="5854">MAVFHLERASANGNKKKAGSNLHGWPQRLSAAIMVPLVIGLIILKPTWFEPDE</sequence>